<proteinExistence type="predicted"/>
<name>A0A223NQM5_9SPHI</name>
<dbReference type="Proteomes" id="UP000215002">
    <property type="component" value="Chromosome"/>
</dbReference>
<accession>A0A223NQM5</accession>
<sequence>MSLFFWQDDANSTSITPANARALQNLLSINNNWFNKANK</sequence>
<dbReference type="AlphaFoldDB" id="A0A223NQM5"/>
<reference evidence="1 2" key="1">
    <citation type="submission" date="2017-08" db="EMBL/GenBank/DDBJ databases">
        <title>Complete genome sequence of Mucilaginibacter sp. strain BJC16-A31.</title>
        <authorList>
            <consortium name="Henan University of Science and Technology"/>
            <person name="You X."/>
        </authorList>
    </citation>
    <scope>NUCLEOTIDE SEQUENCE [LARGE SCALE GENOMIC DNA]</scope>
    <source>
        <strain evidence="1 2">BJC16-A31</strain>
    </source>
</reference>
<evidence type="ECO:0000313" key="2">
    <source>
        <dbReference type="Proteomes" id="UP000215002"/>
    </source>
</evidence>
<keyword evidence="2" id="KW-1185">Reference proteome</keyword>
<dbReference type="EMBL" id="CP022743">
    <property type="protein sequence ID" value="ASU32215.1"/>
    <property type="molecule type" value="Genomic_DNA"/>
</dbReference>
<protein>
    <submittedName>
        <fullName evidence="1">Uncharacterized protein</fullName>
    </submittedName>
</protein>
<dbReference type="KEGG" id="muc:MuYL_0312"/>
<evidence type="ECO:0000313" key="1">
    <source>
        <dbReference type="EMBL" id="ASU32215.1"/>
    </source>
</evidence>
<organism evidence="1 2">
    <name type="scientific">Mucilaginibacter xinganensis</name>
    <dbReference type="NCBI Taxonomy" id="1234841"/>
    <lineage>
        <taxon>Bacteria</taxon>
        <taxon>Pseudomonadati</taxon>
        <taxon>Bacteroidota</taxon>
        <taxon>Sphingobacteriia</taxon>
        <taxon>Sphingobacteriales</taxon>
        <taxon>Sphingobacteriaceae</taxon>
        <taxon>Mucilaginibacter</taxon>
    </lineage>
</organism>
<gene>
    <name evidence="1" type="ORF">MuYL_0312</name>
</gene>